<sequence>QVITMIREFQGFGGYFFVFEYLLQPAGFRMWIPVYPIDVVKSKLQTDGFTSQTRQYKKTNVKGFFKGFGACMLRAAPVNAFTFVAYELAMRAIDKL</sequence>
<comment type="caution">
    <text evidence="11">The sequence shown here is derived from an EMBL/GenBank/DDBJ whole genome shotgun (WGS) entry which is preliminary data.</text>
</comment>
<dbReference type="Gene3D" id="1.50.40.10">
    <property type="entry name" value="Mitochondrial carrier domain"/>
    <property type="match status" value="1"/>
</dbReference>
<evidence type="ECO:0000256" key="4">
    <source>
        <dbReference type="ARBA" id="ARBA00022692"/>
    </source>
</evidence>
<dbReference type="Proteomes" id="UP000789901">
    <property type="component" value="Unassembled WGS sequence"/>
</dbReference>
<evidence type="ECO:0000256" key="5">
    <source>
        <dbReference type="ARBA" id="ARBA00022737"/>
    </source>
</evidence>
<evidence type="ECO:0000256" key="6">
    <source>
        <dbReference type="ARBA" id="ARBA00022989"/>
    </source>
</evidence>
<dbReference type="PANTHER" id="PTHR45624:SF51">
    <property type="entry name" value="CARRIER PROTEIN YMC2, MITOCHONDRIAL-RELATED"/>
    <property type="match status" value="1"/>
</dbReference>
<keyword evidence="8 9" id="KW-0472">Membrane</keyword>
<accession>A0ABN7WUL5</accession>
<keyword evidence="5" id="KW-0677">Repeat</keyword>
<keyword evidence="6" id="KW-1133">Transmembrane helix</keyword>
<comment type="similarity">
    <text evidence="2 10">Belongs to the mitochondrial carrier (TC 2.A.29) family.</text>
</comment>
<evidence type="ECO:0000256" key="3">
    <source>
        <dbReference type="ARBA" id="ARBA00022448"/>
    </source>
</evidence>
<dbReference type="Pfam" id="PF00153">
    <property type="entry name" value="Mito_carr"/>
    <property type="match status" value="1"/>
</dbReference>
<organism evidence="11 12">
    <name type="scientific">Gigaspora margarita</name>
    <dbReference type="NCBI Taxonomy" id="4874"/>
    <lineage>
        <taxon>Eukaryota</taxon>
        <taxon>Fungi</taxon>
        <taxon>Fungi incertae sedis</taxon>
        <taxon>Mucoromycota</taxon>
        <taxon>Glomeromycotina</taxon>
        <taxon>Glomeromycetes</taxon>
        <taxon>Diversisporales</taxon>
        <taxon>Gigasporaceae</taxon>
        <taxon>Gigaspora</taxon>
    </lineage>
</organism>
<dbReference type="PANTHER" id="PTHR45624">
    <property type="entry name" value="MITOCHONDRIAL BASIC AMINO ACIDS TRANSPORTER-RELATED"/>
    <property type="match status" value="1"/>
</dbReference>
<keyword evidence="4 9" id="KW-0812">Transmembrane</keyword>
<evidence type="ECO:0000313" key="12">
    <source>
        <dbReference type="Proteomes" id="UP000789901"/>
    </source>
</evidence>
<protein>
    <submittedName>
        <fullName evidence="11">18112_t:CDS:1</fullName>
    </submittedName>
</protein>
<evidence type="ECO:0000313" key="11">
    <source>
        <dbReference type="EMBL" id="CAG8839856.1"/>
    </source>
</evidence>
<dbReference type="EMBL" id="CAJVQB010061429">
    <property type="protein sequence ID" value="CAG8839856.1"/>
    <property type="molecule type" value="Genomic_DNA"/>
</dbReference>
<dbReference type="InterPro" id="IPR018108">
    <property type="entry name" value="MCP_transmembrane"/>
</dbReference>
<feature type="repeat" description="Solcar" evidence="9">
    <location>
        <begin position="14"/>
        <end position="92"/>
    </location>
</feature>
<evidence type="ECO:0000256" key="10">
    <source>
        <dbReference type="RuleBase" id="RU000488"/>
    </source>
</evidence>
<name>A0ABN7WUL5_GIGMA</name>
<evidence type="ECO:0000256" key="8">
    <source>
        <dbReference type="ARBA" id="ARBA00023136"/>
    </source>
</evidence>
<evidence type="ECO:0000256" key="9">
    <source>
        <dbReference type="PROSITE-ProRule" id="PRU00282"/>
    </source>
</evidence>
<evidence type="ECO:0000256" key="2">
    <source>
        <dbReference type="ARBA" id="ARBA00006375"/>
    </source>
</evidence>
<reference evidence="11 12" key="1">
    <citation type="submission" date="2021-06" db="EMBL/GenBank/DDBJ databases">
        <authorList>
            <person name="Kallberg Y."/>
            <person name="Tangrot J."/>
            <person name="Rosling A."/>
        </authorList>
    </citation>
    <scope>NUCLEOTIDE SEQUENCE [LARGE SCALE GENOMIC DNA]</scope>
    <source>
        <strain evidence="11 12">120-4 pot B 10/14</strain>
    </source>
</reference>
<dbReference type="SUPFAM" id="SSF103506">
    <property type="entry name" value="Mitochondrial carrier"/>
    <property type="match status" value="1"/>
</dbReference>
<proteinExistence type="inferred from homology"/>
<keyword evidence="12" id="KW-1185">Reference proteome</keyword>
<feature type="non-terminal residue" evidence="11">
    <location>
        <position position="1"/>
    </location>
</feature>
<gene>
    <name evidence="11" type="ORF">GMARGA_LOCUS34639</name>
</gene>
<evidence type="ECO:0000256" key="7">
    <source>
        <dbReference type="ARBA" id="ARBA00023128"/>
    </source>
</evidence>
<dbReference type="PROSITE" id="PS50920">
    <property type="entry name" value="SOLCAR"/>
    <property type="match status" value="1"/>
</dbReference>
<dbReference type="InterPro" id="IPR023395">
    <property type="entry name" value="MCP_dom_sf"/>
</dbReference>
<comment type="subcellular location">
    <subcellularLocation>
        <location evidence="1">Mitochondrion membrane</location>
        <topology evidence="1">Multi-pass membrane protein</topology>
    </subcellularLocation>
</comment>
<evidence type="ECO:0000256" key="1">
    <source>
        <dbReference type="ARBA" id="ARBA00004225"/>
    </source>
</evidence>
<dbReference type="InterPro" id="IPR050567">
    <property type="entry name" value="Mitochondrial_Carrier"/>
</dbReference>
<keyword evidence="7" id="KW-0496">Mitochondrion</keyword>
<keyword evidence="3 10" id="KW-0813">Transport</keyword>